<proteinExistence type="predicted"/>
<evidence type="ECO:0000313" key="4">
    <source>
        <dbReference type="Proteomes" id="UP000199073"/>
    </source>
</evidence>
<dbReference type="Proteomes" id="UP000199073">
    <property type="component" value="Unassembled WGS sequence"/>
</dbReference>
<dbReference type="InterPro" id="IPR027417">
    <property type="entry name" value="P-loop_NTPase"/>
</dbReference>
<dbReference type="SUPFAM" id="SSF52540">
    <property type="entry name" value="P-loop containing nucleoside triphosphate hydrolases"/>
    <property type="match status" value="1"/>
</dbReference>
<name>A0A1H0SD99_9BACT</name>
<dbReference type="PANTHER" id="PTHR30121">
    <property type="entry name" value="UNCHARACTERIZED PROTEIN YJGR-RELATED"/>
    <property type="match status" value="1"/>
</dbReference>
<evidence type="ECO:0000259" key="2">
    <source>
        <dbReference type="Pfam" id="PF01935"/>
    </source>
</evidence>
<dbReference type="EMBL" id="FNJI01000018">
    <property type="protein sequence ID" value="SDP39635.1"/>
    <property type="molecule type" value="Genomic_DNA"/>
</dbReference>
<evidence type="ECO:0000313" key="3">
    <source>
        <dbReference type="EMBL" id="SDP39635.1"/>
    </source>
</evidence>
<dbReference type="InterPro" id="IPR051162">
    <property type="entry name" value="T4SS_component"/>
</dbReference>
<dbReference type="PANTHER" id="PTHR30121:SF6">
    <property type="entry name" value="SLR6007 PROTEIN"/>
    <property type="match status" value="1"/>
</dbReference>
<dbReference type="Pfam" id="PF01935">
    <property type="entry name" value="DUF87"/>
    <property type="match status" value="1"/>
</dbReference>
<feature type="domain" description="Helicase HerA central" evidence="2">
    <location>
        <begin position="33"/>
        <end position="82"/>
    </location>
</feature>
<evidence type="ECO:0000256" key="1">
    <source>
        <dbReference type="SAM" id="Coils"/>
    </source>
</evidence>
<accession>A0A1H0SD99</accession>
<keyword evidence="4" id="KW-1185">Reference proteome</keyword>
<gene>
    <name evidence="3" type="ORF">SAMN05660330_02635</name>
</gene>
<dbReference type="Gene3D" id="3.40.50.300">
    <property type="entry name" value="P-loop containing nucleotide triphosphate hydrolases"/>
    <property type="match status" value="2"/>
</dbReference>
<dbReference type="RefSeq" id="WP_176761222.1">
    <property type="nucleotide sequence ID" value="NZ_FNJI01000018.1"/>
</dbReference>
<dbReference type="AlphaFoldDB" id="A0A1H0SD99"/>
<protein>
    <submittedName>
        <fullName evidence="3">AAA-like domain-containing protein</fullName>
    </submittedName>
</protein>
<organism evidence="3 4">
    <name type="scientific">Desulforhopalus singaporensis</name>
    <dbReference type="NCBI Taxonomy" id="91360"/>
    <lineage>
        <taxon>Bacteria</taxon>
        <taxon>Pseudomonadati</taxon>
        <taxon>Thermodesulfobacteriota</taxon>
        <taxon>Desulfobulbia</taxon>
        <taxon>Desulfobulbales</taxon>
        <taxon>Desulfocapsaceae</taxon>
        <taxon>Desulforhopalus</taxon>
    </lineage>
</organism>
<keyword evidence="1" id="KW-0175">Coiled coil</keyword>
<dbReference type="STRING" id="91360.SAMN05660330_02635"/>
<reference evidence="3 4" key="1">
    <citation type="submission" date="2016-10" db="EMBL/GenBank/DDBJ databases">
        <authorList>
            <person name="de Groot N.N."/>
        </authorList>
    </citation>
    <scope>NUCLEOTIDE SEQUENCE [LARGE SCALE GENOMIC DNA]</scope>
    <source>
        <strain evidence="3 4">DSM 12130</strain>
    </source>
</reference>
<feature type="coiled-coil region" evidence="1">
    <location>
        <begin position="722"/>
        <end position="756"/>
    </location>
</feature>
<sequence length="794" mass="89359">MTQQGYEKLGLFYLGREVSMDSGAESALPLLYKSSHLTTHAAIIGMTGSGKTGLGIALIEEAAIDNIPSVIIDPKGDMGNLLLAFPELQAKDFAPWVDPGEAERRKCSVEEYSKSVADTWRNGLESWGQDGERIRRYCGRTERTIYTPGATAGMPVAVFAGLEAPTKEVATDPDTLNSLIASTVTSVLALVGVSGDPLKSRENILLSSILLYYWQRGENLTLETLIGAVVSPPFNRIGVFALDTFFPQAERMELALLINNIMASPGFVAWTQGEPLDIQRMLYTEEGRPRTSIFSISHLSEPERMFFVTMLLNRFVDWMRRQQGSSSLRALLYMDEIYGYFPPTANPPSKKPMMLLLKQARAYGVGVVLATQNPADLDYKGLSNIGSWFVGRLQTERDRQKVTDGLPMDEGSASRRRVRELLADMKARTFILNSAKMDEPLLFTTRWVMSYLKGPISVSDISRLMADRSVMQPAQQQAPTSIDLRGRGAVSNIRPMVGAGLNQKFLYHPNLTDEPVFSPWLVASCRVRFYNSSRNIDEVRDICLRLPVDSKSHSVAWEESEPFSYDDFDLQAHPAMQSRFAPLPAGWENIVHTRSWEKTFADFHYQNQRLELYRVKSLKLESDPGESQGDFKVRVADLLRCRRDEAVSQLESRYAVKERRLRQRLEDARLRLIKEKGDVTSRTTDTIISFGAAVVGALFGRKKLSATTISKAGTGLRNVGRVAKEKNDVERAEEKVAALELELEELGLELESKIDTFTTDLSIESVEIEPFYITPRRQDIFNLKMFLLWEQRYM</sequence>
<dbReference type="InterPro" id="IPR002789">
    <property type="entry name" value="HerA_central"/>
</dbReference>